<evidence type="ECO:0000313" key="3">
    <source>
        <dbReference type="EMBL" id="KAH6599821.1"/>
    </source>
</evidence>
<dbReference type="InterPro" id="IPR046341">
    <property type="entry name" value="SET_dom_sf"/>
</dbReference>
<gene>
    <name evidence="3" type="ORF">BASA50_002752</name>
</gene>
<dbReference type="Proteomes" id="UP001648503">
    <property type="component" value="Unassembled WGS sequence"/>
</dbReference>
<evidence type="ECO:0000256" key="1">
    <source>
        <dbReference type="SAM" id="MobiDB-lite"/>
    </source>
</evidence>
<accession>A0ABQ8FKG5</accession>
<feature type="domain" description="SET" evidence="2">
    <location>
        <begin position="3"/>
        <end position="421"/>
    </location>
</feature>
<proteinExistence type="predicted"/>
<dbReference type="PROSITE" id="PS50280">
    <property type="entry name" value="SET"/>
    <property type="match status" value="1"/>
</dbReference>
<evidence type="ECO:0000259" key="2">
    <source>
        <dbReference type="PROSITE" id="PS50280"/>
    </source>
</evidence>
<keyword evidence="4" id="KW-1185">Reference proteome</keyword>
<dbReference type="PANTHER" id="PTHR12197">
    <property type="entry name" value="HISTONE-LYSINE N-METHYLTRANSFERASE SMYD"/>
    <property type="match status" value="1"/>
</dbReference>
<name>A0ABQ8FKG5_9FUNG</name>
<dbReference type="InterPro" id="IPR050869">
    <property type="entry name" value="H3K4_H4K5_MeTrfase"/>
</dbReference>
<dbReference type="PANTHER" id="PTHR12197:SF292">
    <property type="entry name" value="SET DOMAIN-CONTAINING PROTEIN"/>
    <property type="match status" value="1"/>
</dbReference>
<feature type="region of interest" description="Disordered" evidence="1">
    <location>
        <begin position="90"/>
        <end position="134"/>
    </location>
</feature>
<dbReference type="SUPFAM" id="SSF82199">
    <property type="entry name" value="SET domain"/>
    <property type="match status" value="1"/>
</dbReference>
<evidence type="ECO:0000313" key="4">
    <source>
        <dbReference type="Proteomes" id="UP001648503"/>
    </source>
</evidence>
<sequence length="545" mass="59809">MTSLLEIRQDPVKGRCFFTTKPICAGQIVLESHAYAFVVDHESLSVVCSNCHQPPTLVAGAAMAQDKRQPLPFSCASVWRPHACEEQANHHHHHAAASRSTAGIARGGGASMTDSDHNTDSVMTHSSSSSSKAVVHDPTADCCRRLRYCSLECAQTDYERFHRFECDQLRVWFNDPNHYLTNSSSYEQDYSRLMLRIITRLGWESRNNKSGVHQDPTTTTTTHQQQNAAERTKTPSQIIPWINSFVFNESVWPLCDNVRSFPLKRLNLFKPLAILLASFVTNHPLHPDLPAVDPALHEYLLGHGITSSTLESLMMLLICKEECNSFGVYTFNYTGNATARQSYGVGVYPTAVFFNHSCHPSIGHVTRSLPDRTVALDGNSNNNNTNNLDPALVPLSMHGSTMLFFANRDLEANAEALIAYLPLEGSLAQRQATIRDSFYFECGCERCSVPLTENQSSSPVGSVSLAASTTLSSAAHIAPDTTEADLCHGVIGQLGLRLCLQPDCHGWLVPQGVGRCPDPCSSSSSVDSSRPTVAWVCEGCQHISS</sequence>
<dbReference type="Gene3D" id="2.170.270.10">
    <property type="entry name" value="SET domain"/>
    <property type="match status" value="1"/>
</dbReference>
<comment type="caution">
    <text evidence="3">The sequence shown here is derived from an EMBL/GenBank/DDBJ whole genome shotgun (WGS) entry which is preliminary data.</text>
</comment>
<dbReference type="InterPro" id="IPR001214">
    <property type="entry name" value="SET_dom"/>
</dbReference>
<reference evidence="3 4" key="1">
    <citation type="submission" date="2021-02" db="EMBL/GenBank/DDBJ databases">
        <title>Variation within the Batrachochytrium salamandrivorans European outbreak.</title>
        <authorList>
            <person name="Kelly M."/>
            <person name="Pasmans F."/>
            <person name="Shea T.P."/>
            <person name="Munoz J.F."/>
            <person name="Carranza S."/>
            <person name="Cuomo C.A."/>
            <person name="Martel A."/>
        </authorList>
    </citation>
    <scope>NUCLEOTIDE SEQUENCE [LARGE SCALE GENOMIC DNA]</scope>
    <source>
        <strain evidence="3 4">AMFP18/2</strain>
    </source>
</reference>
<protein>
    <recommendedName>
        <fullName evidence="2">SET domain-containing protein</fullName>
    </recommendedName>
</protein>
<organism evidence="3 4">
    <name type="scientific">Batrachochytrium salamandrivorans</name>
    <dbReference type="NCBI Taxonomy" id="1357716"/>
    <lineage>
        <taxon>Eukaryota</taxon>
        <taxon>Fungi</taxon>
        <taxon>Fungi incertae sedis</taxon>
        <taxon>Chytridiomycota</taxon>
        <taxon>Chytridiomycota incertae sedis</taxon>
        <taxon>Chytridiomycetes</taxon>
        <taxon>Rhizophydiales</taxon>
        <taxon>Rhizophydiales incertae sedis</taxon>
        <taxon>Batrachochytrium</taxon>
    </lineage>
</organism>
<dbReference type="EMBL" id="JAFCIX010000059">
    <property type="protein sequence ID" value="KAH6599821.1"/>
    <property type="molecule type" value="Genomic_DNA"/>
</dbReference>
<feature type="region of interest" description="Disordered" evidence="1">
    <location>
        <begin position="208"/>
        <end position="231"/>
    </location>
</feature>